<evidence type="ECO:0000256" key="3">
    <source>
        <dbReference type="ARBA" id="ARBA00022801"/>
    </source>
</evidence>
<dbReference type="SMART" id="SM00487">
    <property type="entry name" value="DEXDc"/>
    <property type="match status" value="1"/>
</dbReference>
<dbReference type="GO" id="GO:0003677">
    <property type="term" value="F:DNA binding"/>
    <property type="evidence" value="ECO:0007669"/>
    <property type="project" value="UniProtKB-KW"/>
</dbReference>
<evidence type="ECO:0000256" key="1">
    <source>
        <dbReference type="ARBA" id="ARBA00022741"/>
    </source>
</evidence>
<gene>
    <name evidence="10" type="ORF">METZ01_LOCUS228292</name>
</gene>
<protein>
    <recommendedName>
        <fullName evidence="11">DNA helicase</fullName>
    </recommendedName>
</protein>
<dbReference type="CDD" id="cd17992">
    <property type="entry name" value="DEXHc_RecG"/>
    <property type="match status" value="1"/>
</dbReference>
<sequence>KLQKGDLLLATGPVKFFHGRQLRPREFSILGRNLDDTTGEKSEIGHIFATYPASEEVPQWVLRGLFKKNLDLLLSNVIEEEYLSADEQRVYSLPSLPESLEVLHRPTSLEGVEEARRRLAYDELFFLQLVQARARYRETIQKQGIVFGRTDELIRPLLEALPFRLTTAQARVLREIYSDMGSSRRMNRLLQGDVGSGKTVVALFSMLLAVEAGYQAVLMAPTELLAEQHARSMRKLMEPLGIEVYVLTGQLAAPDRRETLSALREGTATLVVGTQALIQKNVEFRKLGMVVVDEQHRFGVRQRMVFGDRENPPDILIMSATPIPRSLAMALYGDLDLSVLDEMPKGRKPIRTFLRYPNERKDVYQFVEEELKKGHQAYVVYPLVAESDKMDVRSATEGHERLTEATFGHRRVGLLHGQLSSEIKDQVMRGFLAGEIDVLVATTVIEVGIDVPNASVMVIEHAERFGLSQLHQLRGRVGRGATESHCILIADPG</sequence>
<dbReference type="InterPro" id="IPR027417">
    <property type="entry name" value="P-loop_NTPase"/>
</dbReference>
<dbReference type="EMBL" id="UINC01055958">
    <property type="protein sequence ID" value="SVB75438.1"/>
    <property type="molecule type" value="Genomic_DNA"/>
</dbReference>
<dbReference type="Pfam" id="PF00270">
    <property type="entry name" value="DEAD"/>
    <property type="match status" value="1"/>
</dbReference>
<dbReference type="SMART" id="SM00490">
    <property type="entry name" value="HELICc"/>
    <property type="match status" value="1"/>
</dbReference>
<evidence type="ECO:0000259" key="8">
    <source>
        <dbReference type="PROSITE" id="PS51192"/>
    </source>
</evidence>
<dbReference type="InterPro" id="IPR001650">
    <property type="entry name" value="Helicase_C-like"/>
</dbReference>
<accession>A0A382GJY6</accession>
<keyword evidence="6" id="KW-0238">DNA-binding</keyword>
<feature type="domain" description="Helicase ATP-binding" evidence="8">
    <location>
        <begin position="179"/>
        <end position="340"/>
    </location>
</feature>
<feature type="non-terminal residue" evidence="10">
    <location>
        <position position="1"/>
    </location>
</feature>
<evidence type="ECO:0000313" key="10">
    <source>
        <dbReference type="EMBL" id="SVB75438.1"/>
    </source>
</evidence>
<dbReference type="SUPFAM" id="SSF52540">
    <property type="entry name" value="P-loop containing nucleoside triphosphate hydrolases"/>
    <property type="match status" value="2"/>
</dbReference>
<keyword evidence="7" id="KW-0234">DNA repair</keyword>
<keyword evidence="2" id="KW-0227">DNA damage</keyword>
<evidence type="ECO:0008006" key="11">
    <source>
        <dbReference type="Google" id="ProtNLM"/>
    </source>
</evidence>
<dbReference type="AlphaFoldDB" id="A0A382GJY6"/>
<dbReference type="PANTHER" id="PTHR47964:SF1">
    <property type="entry name" value="ATP-DEPENDENT DNA HELICASE HOMOLOG RECG, CHLOROPLASTIC"/>
    <property type="match status" value="1"/>
</dbReference>
<keyword evidence="3" id="KW-0378">Hydrolase</keyword>
<dbReference type="PROSITE" id="PS51192">
    <property type="entry name" value="HELICASE_ATP_BIND_1"/>
    <property type="match status" value="1"/>
</dbReference>
<dbReference type="PROSITE" id="PS51194">
    <property type="entry name" value="HELICASE_CTER"/>
    <property type="match status" value="1"/>
</dbReference>
<proteinExistence type="predicted"/>
<keyword evidence="4" id="KW-0347">Helicase</keyword>
<evidence type="ECO:0000256" key="5">
    <source>
        <dbReference type="ARBA" id="ARBA00022840"/>
    </source>
</evidence>
<feature type="non-terminal residue" evidence="10">
    <location>
        <position position="493"/>
    </location>
</feature>
<evidence type="ECO:0000256" key="6">
    <source>
        <dbReference type="ARBA" id="ARBA00023125"/>
    </source>
</evidence>
<dbReference type="InterPro" id="IPR047112">
    <property type="entry name" value="RecG/Mfd"/>
</dbReference>
<feature type="domain" description="Helicase C-terminal" evidence="9">
    <location>
        <begin position="359"/>
        <end position="493"/>
    </location>
</feature>
<organism evidence="10">
    <name type="scientific">marine metagenome</name>
    <dbReference type="NCBI Taxonomy" id="408172"/>
    <lineage>
        <taxon>unclassified sequences</taxon>
        <taxon>metagenomes</taxon>
        <taxon>ecological metagenomes</taxon>
    </lineage>
</organism>
<reference evidence="10" key="1">
    <citation type="submission" date="2018-05" db="EMBL/GenBank/DDBJ databases">
        <authorList>
            <person name="Lanie J.A."/>
            <person name="Ng W.-L."/>
            <person name="Kazmierczak K.M."/>
            <person name="Andrzejewski T.M."/>
            <person name="Davidsen T.M."/>
            <person name="Wayne K.J."/>
            <person name="Tettelin H."/>
            <person name="Glass J.I."/>
            <person name="Rusch D."/>
            <person name="Podicherti R."/>
            <person name="Tsui H.-C.T."/>
            <person name="Winkler M.E."/>
        </authorList>
    </citation>
    <scope>NUCLEOTIDE SEQUENCE</scope>
</reference>
<name>A0A382GJY6_9ZZZZ</name>
<evidence type="ECO:0000256" key="4">
    <source>
        <dbReference type="ARBA" id="ARBA00022806"/>
    </source>
</evidence>
<dbReference type="InterPro" id="IPR014001">
    <property type="entry name" value="Helicase_ATP-bd"/>
</dbReference>
<dbReference type="Pfam" id="PF00271">
    <property type="entry name" value="Helicase_C"/>
    <property type="match status" value="1"/>
</dbReference>
<dbReference type="GO" id="GO:0005524">
    <property type="term" value="F:ATP binding"/>
    <property type="evidence" value="ECO:0007669"/>
    <property type="project" value="UniProtKB-KW"/>
</dbReference>
<dbReference type="Gene3D" id="3.40.50.300">
    <property type="entry name" value="P-loop containing nucleotide triphosphate hydrolases"/>
    <property type="match status" value="2"/>
</dbReference>
<dbReference type="GO" id="GO:0006281">
    <property type="term" value="P:DNA repair"/>
    <property type="evidence" value="ECO:0007669"/>
    <property type="project" value="UniProtKB-KW"/>
</dbReference>
<dbReference type="GO" id="GO:0016787">
    <property type="term" value="F:hydrolase activity"/>
    <property type="evidence" value="ECO:0007669"/>
    <property type="project" value="UniProtKB-KW"/>
</dbReference>
<dbReference type="PANTHER" id="PTHR47964">
    <property type="entry name" value="ATP-DEPENDENT DNA HELICASE HOMOLOG RECG, CHLOROPLASTIC"/>
    <property type="match status" value="1"/>
</dbReference>
<evidence type="ECO:0000256" key="2">
    <source>
        <dbReference type="ARBA" id="ARBA00022763"/>
    </source>
</evidence>
<dbReference type="InterPro" id="IPR011545">
    <property type="entry name" value="DEAD/DEAH_box_helicase_dom"/>
</dbReference>
<keyword evidence="5" id="KW-0067">ATP-binding</keyword>
<evidence type="ECO:0000256" key="7">
    <source>
        <dbReference type="ARBA" id="ARBA00023204"/>
    </source>
</evidence>
<dbReference type="GO" id="GO:0003678">
    <property type="term" value="F:DNA helicase activity"/>
    <property type="evidence" value="ECO:0007669"/>
    <property type="project" value="TreeGrafter"/>
</dbReference>
<keyword evidence="1" id="KW-0547">Nucleotide-binding</keyword>
<evidence type="ECO:0000259" key="9">
    <source>
        <dbReference type="PROSITE" id="PS51194"/>
    </source>
</evidence>